<name>A0A7V2AW61_UNCEI</name>
<dbReference type="InterPro" id="IPR036514">
    <property type="entry name" value="SGNH_hydro_sf"/>
</dbReference>
<evidence type="ECO:0008006" key="2">
    <source>
        <dbReference type="Google" id="ProtNLM"/>
    </source>
</evidence>
<protein>
    <recommendedName>
        <fullName evidence="2">SGNH/GDSL hydrolase family protein</fullName>
    </recommendedName>
</protein>
<reference evidence="1" key="1">
    <citation type="journal article" date="2020" name="mSystems">
        <title>Genome- and Community-Level Interaction Insights into Carbon Utilization and Element Cycling Functions of Hydrothermarchaeota in Hydrothermal Sediment.</title>
        <authorList>
            <person name="Zhou Z."/>
            <person name="Liu Y."/>
            <person name="Xu W."/>
            <person name="Pan J."/>
            <person name="Luo Z.H."/>
            <person name="Li M."/>
        </authorList>
    </citation>
    <scope>NUCLEOTIDE SEQUENCE [LARGE SCALE GENOMIC DNA]</scope>
    <source>
        <strain evidence="1">SpSt-1233</strain>
    </source>
</reference>
<sequence>MRNKRREAIVVCIATLAVCFLMLEIGLRVKENRSFDISEGEYVQYGNSFRLRKNMTKLNRWSTSTFTIKTNSLGARDKTTGDKELGDRPYVVFIGDSQVFGLGVDYEESFVGIFDDFASEQGIETLNLAVGGYFLLEQEEFFWDVMERLHRKPLAVFYTLNASSMNWFDSEHENTVVKNGYLFYRSNWMSAYVKMMIRNNLSTYVFFRDAFWCIYRRLNLRGGEVKVPRHFNLYSKDSRLHDQDAAERLEAHIDRFQSKCDELGIRTIYLYVPIADSFRIKEAVTKRGLDPDDYDITLYDRFIKDYCDRHGHTLLNPRPLLREYYEQGEVLDLVRDLHYNEFTNRVVGEYLIEQVFIEHGLF</sequence>
<comment type="caution">
    <text evidence="1">The sequence shown here is derived from an EMBL/GenBank/DDBJ whole genome shotgun (WGS) entry which is preliminary data.</text>
</comment>
<gene>
    <name evidence="1" type="ORF">ENO08_07825</name>
</gene>
<proteinExistence type="predicted"/>
<accession>A0A7V2AW61</accession>
<dbReference type="EMBL" id="DSEC01000564">
    <property type="protein sequence ID" value="HER44351.1"/>
    <property type="molecule type" value="Genomic_DNA"/>
</dbReference>
<organism evidence="1">
    <name type="scientific">Eiseniibacteriota bacterium</name>
    <dbReference type="NCBI Taxonomy" id="2212470"/>
    <lineage>
        <taxon>Bacteria</taxon>
        <taxon>Candidatus Eiseniibacteriota</taxon>
    </lineage>
</organism>
<evidence type="ECO:0000313" key="1">
    <source>
        <dbReference type="EMBL" id="HER44351.1"/>
    </source>
</evidence>
<dbReference type="SUPFAM" id="SSF52266">
    <property type="entry name" value="SGNH hydrolase"/>
    <property type="match status" value="1"/>
</dbReference>
<dbReference type="AlphaFoldDB" id="A0A7V2AW61"/>
<dbReference type="Proteomes" id="UP000886069">
    <property type="component" value="Unassembled WGS sequence"/>
</dbReference>
<dbReference type="Gene3D" id="3.40.50.1110">
    <property type="entry name" value="SGNH hydrolase"/>
    <property type="match status" value="1"/>
</dbReference>